<feature type="transmembrane region" description="Helical" evidence="2">
    <location>
        <begin position="150"/>
        <end position="170"/>
    </location>
</feature>
<comment type="caution">
    <text evidence="4">The sequence shown here is derived from an EMBL/GenBank/DDBJ whole genome shotgun (WGS) entry which is preliminary data.</text>
</comment>
<reference evidence="4 5" key="2">
    <citation type="journal article" date="2017" name="Sci. Rep.">
        <title>Ant-infecting Ophiocordyceps genomes reveal a high diversity of potential behavioral manipulation genes and a possible major role for enterotoxins.</title>
        <authorList>
            <person name="de Bekker C."/>
            <person name="Ohm R.A."/>
            <person name="Evans H.C."/>
            <person name="Brachmann A."/>
            <person name="Hughes D.P."/>
        </authorList>
    </citation>
    <scope>NUCLEOTIDE SEQUENCE [LARGE SCALE GENOMIC DNA]</scope>
    <source>
        <strain evidence="4 5">SC16a</strain>
    </source>
</reference>
<evidence type="ECO:0000313" key="5">
    <source>
        <dbReference type="Proteomes" id="UP000037136"/>
    </source>
</evidence>
<evidence type="ECO:0000259" key="3">
    <source>
        <dbReference type="PROSITE" id="PS51758"/>
    </source>
</evidence>
<gene>
    <name evidence="4" type="ORF">XA68_12863</name>
</gene>
<keyword evidence="2" id="KW-1133">Transmembrane helix</keyword>
<organism evidence="4 5">
    <name type="scientific">Ophiocordyceps unilateralis</name>
    <name type="common">Zombie-ant fungus</name>
    <name type="synonym">Torrubia unilateralis</name>
    <dbReference type="NCBI Taxonomy" id="268505"/>
    <lineage>
        <taxon>Eukaryota</taxon>
        <taxon>Fungi</taxon>
        <taxon>Dikarya</taxon>
        <taxon>Ascomycota</taxon>
        <taxon>Pezizomycotina</taxon>
        <taxon>Sordariomycetes</taxon>
        <taxon>Hypocreomycetidae</taxon>
        <taxon>Hypocreales</taxon>
        <taxon>Ophiocordycipitaceae</taxon>
        <taxon>Ophiocordyceps</taxon>
    </lineage>
</organism>
<dbReference type="InterPro" id="IPR033122">
    <property type="entry name" value="LETM1-like_RBD"/>
</dbReference>
<sequence>MAMSRRLLWRSWALRGDDVRLWSRTCPALLRPPAAAAAAAMQQRQAHGFSAKLNPPASTRPPPLMVPSRDSVESTMSYYAQLGRGYLRFYKDGLKAIWTNWKLLREKLASIPARDRPSVLFPPRDVPAAFSRADWVLLWRVRHDLVRMPLFGLMLIVIGEFTALVVIYVYRVVPYTCRIPKQVLTTAERSESRRRSAFEDLEARHLDGALSLDVTPAVARRHILRSLNLASNVWDWVGFMPPGMWLTKGRSRMAFLDGDDRRLVDDGGPLGLEKAELNIACGERGIDTIGKTESQLSGLLSLWLRLTRADNPAERRRRMAVLLLTRPDKWPKQRNYTVPDWEL</sequence>
<feature type="domain" description="Letm1 RBD" evidence="3">
    <location>
        <begin position="142"/>
        <end position="343"/>
    </location>
</feature>
<dbReference type="EMBL" id="LAZP02000023">
    <property type="protein sequence ID" value="PFH62611.1"/>
    <property type="molecule type" value="Genomic_DNA"/>
</dbReference>
<proteinExistence type="predicted"/>
<dbReference type="PROSITE" id="PS51758">
    <property type="entry name" value="LETM1_RBD"/>
    <property type="match status" value="1"/>
</dbReference>
<dbReference type="OrthoDB" id="73691at2759"/>
<dbReference type="STRING" id="268505.A0A2A9PNH5"/>
<dbReference type="Proteomes" id="UP000037136">
    <property type="component" value="Unassembled WGS sequence"/>
</dbReference>
<reference evidence="4 5" key="1">
    <citation type="journal article" date="2015" name="BMC Genomics">
        <title>Gene expression during zombie ant biting behavior reflects the complexity underlying fungal parasitic behavioral manipulation.</title>
        <authorList>
            <person name="de Bekker C."/>
            <person name="Ohm R.A."/>
            <person name="Loreto R.G."/>
            <person name="Sebastian A."/>
            <person name="Albert I."/>
            <person name="Merrow M."/>
            <person name="Brachmann A."/>
            <person name="Hughes D.P."/>
        </authorList>
    </citation>
    <scope>NUCLEOTIDE SEQUENCE [LARGE SCALE GENOMIC DNA]</scope>
    <source>
        <strain evidence="4 5">SC16a</strain>
    </source>
</reference>
<dbReference type="AlphaFoldDB" id="A0A2A9PNH5"/>
<keyword evidence="5" id="KW-1185">Reference proteome</keyword>
<dbReference type="Pfam" id="PF07766">
    <property type="entry name" value="LETM1_RBD"/>
    <property type="match status" value="1"/>
</dbReference>
<evidence type="ECO:0000256" key="1">
    <source>
        <dbReference type="PROSITE-ProRule" id="PRU01094"/>
    </source>
</evidence>
<evidence type="ECO:0000256" key="2">
    <source>
        <dbReference type="SAM" id="Phobius"/>
    </source>
</evidence>
<keyword evidence="2" id="KW-0812">Transmembrane</keyword>
<protein>
    <recommendedName>
        <fullName evidence="3">Letm1 RBD domain-containing protein</fullName>
    </recommendedName>
</protein>
<dbReference type="GO" id="GO:0043022">
    <property type="term" value="F:ribosome binding"/>
    <property type="evidence" value="ECO:0007669"/>
    <property type="project" value="InterPro"/>
</dbReference>
<evidence type="ECO:0000313" key="4">
    <source>
        <dbReference type="EMBL" id="PFH62611.1"/>
    </source>
</evidence>
<keyword evidence="2" id="KW-0472">Membrane</keyword>
<name>A0A2A9PNH5_OPHUN</name>
<keyword evidence="1" id="KW-0496">Mitochondrion</keyword>
<accession>A0A2A9PNH5</accession>